<dbReference type="InterPro" id="IPR008949">
    <property type="entry name" value="Isoprenoid_synthase_dom_sf"/>
</dbReference>
<evidence type="ECO:0000256" key="1">
    <source>
        <dbReference type="ARBA" id="ARBA00001946"/>
    </source>
</evidence>
<dbReference type="Pfam" id="PF01397">
    <property type="entry name" value="Terpene_synth"/>
    <property type="match status" value="2"/>
</dbReference>
<evidence type="ECO:0000256" key="2">
    <source>
        <dbReference type="ARBA" id="ARBA00022723"/>
    </source>
</evidence>
<dbReference type="SFLD" id="SFLDG01014">
    <property type="entry name" value="Terpene_Cyclase_Like_1_N-term"/>
    <property type="match status" value="1"/>
</dbReference>
<keyword evidence="7" id="KW-1185">Reference proteome</keyword>
<dbReference type="InterPro" id="IPR034741">
    <property type="entry name" value="Terpene_cyclase-like_1_C"/>
</dbReference>
<evidence type="ECO:0000256" key="3">
    <source>
        <dbReference type="SAM" id="Coils"/>
    </source>
</evidence>
<feature type="domain" description="Terpene synthase N-terminal" evidence="4">
    <location>
        <begin position="34"/>
        <end position="208"/>
    </location>
</feature>
<dbReference type="InterPro" id="IPR036965">
    <property type="entry name" value="Terpene_synth_N_sf"/>
</dbReference>
<evidence type="ECO:0000259" key="5">
    <source>
        <dbReference type="Pfam" id="PF03936"/>
    </source>
</evidence>
<dbReference type="SUPFAM" id="SSF48576">
    <property type="entry name" value="Terpenoid synthases"/>
    <property type="match status" value="1"/>
</dbReference>
<feature type="domain" description="Terpene synthase metal-binding" evidence="5">
    <location>
        <begin position="247"/>
        <end position="485"/>
    </location>
</feature>
<accession>A0A834YN92</accession>
<evidence type="ECO:0000313" key="7">
    <source>
        <dbReference type="Proteomes" id="UP000655225"/>
    </source>
</evidence>
<reference evidence="6 7" key="1">
    <citation type="submission" date="2020-04" db="EMBL/GenBank/DDBJ databases">
        <title>Plant Genome Project.</title>
        <authorList>
            <person name="Zhang R.-G."/>
        </authorList>
    </citation>
    <scope>NUCLEOTIDE SEQUENCE [LARGE SCALE GENOMIC DNA]</scope>
    <source>
        <strain evidence="6">YNK0</strain>
        <tissue evidence="6">Leaf</tissue>
    </source>
</reference>
<sequence>MFVQGSTSSAPTLNASQNAKSEVIRRSANYHPSIWGDCFIIHNSDNMRTNVHMEEQIDELKEEVRAMLKSTADNPSLKMKLIEALQRLGVAYHFETEIKEALKQLYDTHLGFDTDDDLDSIALRFRLLRQQGYKVPSDVFNKFKDKDGDFKATLLHDVPGMLSLYEATHLRVHGEDILDEAHAFTTTHLMSMVTHLSSPLAIQVMRALKQPLHKGMPRLEARNYISMYQEDKSRNESLLKLAKWWKYLDFSSKLPFARNRIVECYFWILGVYFEPQYFLARRILSKVISITATIDDIYDVYGTVEELQLFTEAIERWDISTIDQLPEYMKVCYSALLDIYDEMEEEMSKEGRSYRVNYAKEQMKFLVRAYFVESKWFQGRHIPTMEEYMHVALTSSGYPMLATTSFVGMGEIVTREAFDWVVNEPKIVQASAIIARLMDDLVSHKFEQQRGHSASSVECYMKQHGVSEQEVHIEFHKRVTNAWKDVNEECLKQTVVPMPLLMRVLNLAHVFNKFNDKDGNFKANLVHDVSGMLSLYEATHLRVHGEDILDETLAFTTTHLTIMVTHLSSHLATQVMRALKQPLHKGMPRLEARNYISAYQEDESQNKSLLKLPRLDFIYIRPSFDERGMET</sequence>
<dbReference type="SFLD" id="SFLDS00005">
    <property type="entry name" value="Isoprenoid_Synthase_Type_I"/>
    <property type="match status" value="1"/>
</dbReference>
<dbReference type="GO" id="GO:0010333">
    <property type="term" value="F:terpene synthase activity"/>
    <property type="evidence" value="ECO:0007669"/>
    <property type="project" value="InterPro"/>
</dbReference>
<gene>
    <name evidence="6" type="ORF">HHK36_023757</name>
</gene>
<dbReference type="Gene3D" id="1.50.10.130">
    <property type="entry name" value="Terpene synthase, N-terminal domain"/>
    <property type="match status" value="1"/>
</dbReference>
<dbReference type="Pfam" id="PF03936">
    <property type="entry name" value="Terpene_synth_C"/>
    <property type="match status" value="1"/>
</dbReference>
<dbReference type="OrthoDB" id="1877784at2759"/>
<dbReference type="CDD" id="cd00684">
    <property type="entry name" value="Terpene_cyclase_plant_C1"/>
    <property type="match status" value="1"/>
</dbReference>
<protein>
    <submittedName>
        <fullName evidence="6">Uncharacterized protein</fullName>
    </submittedName>
</protein>
<organism evidence="6 7">
    <name type="scientific">Tetracentron sinense</name>
    <name type="common">Spur-leaf</name>
    <dbReference type="NCBI Taxonomy" id="13715"/>
    <lineage>
        <taxon>Eukaryota</taxon>
        <taxon>Viridiplantae</taxon>
        <taxon>Streptophyta</taxon>
        <taxon>Embryophyta</taxon>
        <taxon>Tracheophyta</taxon>
        <taxon>Spermatophyta</taxon>
        <taxon>Magnoliopsida</taxon>
        <taxon>Trochodendrales</taxon>
        <taxon>Trochodendraceae</taxon>
        <taxon>Tetracentron</taxon>
    </lineage>
</organism>
<dbReference type="GO" id="GO:0016102">
    <property type="term" value="P:diterpenoid biosynthetic process"/>
    <property type="evidence" value="ECO:0007669"/>
    <property type="project" value="InterPro"/>
</dbReference>
<comment type="cofactor">
    <cofactor evidence="1">
        <name>Mg(2+)</name>
        <dbReference type="ChEBI" id="CHEBI:18420"/>
    </cofactor>
</comment>
<proteinExistence type="predicted"/>
<dbReference type="InterPro" id="IPR001906">
    <property type="entry name" value="Terpene_synth_N"/>
</dbReference>
<dbReference type="InterPro" id="IPR044814">
    <property type="entry name" value="Terpene_cyclase_plant_C1"/>
</dbReference>
<evidence type="ECO:0000259" key="4">
    <source>
        <dbReference type="Pfam" id="PF01397"/>
    </source>
</evidence>
<name>A0A834YN92_TETSI</name>
<feature type="coiled-coil region" evidence="3">
    <location>
        <begin position="43"/>
        <end position="70"/>
    </location>
</feature>
<dbReference type="FunFam" id="1.10.600.10:FF:000007">
    <property type="entry name" value="Isoprene synthase, chloroplastic"/>
    <property type="match status" value="1"/>
</dbReference>
<dbReference type="OMA" id="YYSYARI"/>
<dbReference type="Gene3D" id="1.10.600.10">
    <property type="entry name" value="Farnesyl Diphosphate Synthase"/>
    <property type="match status" value="1"/>
</dbReference>
<dbReference type="PANTHER" id="PTHR31225">
    <property type="entry name" value="OS04G0344100 PROTEIN-RELATED"/>
    <property type="match status" value="1"/>
</dbReference>
<keyword evidence="3" id="KW-0175">Coiled coil</keyword>
<comment type="caution">
    <text evidence="6">The sequence shown here is derived from an EMBL/GenBank/DDBJ whole genome shotgun (WGS) entry which is preliminary data.</text>
</comment>
<keyword evidence="2" id="KW-0479">Metal-binding</keyword>
<dbReference type="GO" id="GO:0000287">
    <property type="term" value="F:magnesium ion binding"/>
    <property type="evidence" value="ECO:0007669"/>
    <property type="project" value="InterPro"/>
</dbReference>
<dbReference type="InterPro" id="IPR005630">
    <property type="entry name" value="Terpene_synthase_metal-bd"/>
</dbReference>
<dbReference type="EMBL" id="JABCRI010000017">
    <property type="protein sequence ID" value="KAF8391452.1"/>
    <property type="molecule type" value="Genomic_DNA"/>
</dbReference>
<dbReference type="Proteomes" id="UP000655225">
    <property type="component" value="Unassembled WGS sequence"/>
</dbReference>
<evidence type="ECO:0000313" key="6">
    <source>
        <dbReference type="EMBL" id="KAF8391452.1"/>
    </source>
</evidence>
<dbReference type="FunFam" id="1.50.10.130:FF:000001">
    <property type="entry name" value="Isoprene synthase, chloroplastic"/>
    <property type="match status" value="1"/>
</dbReference>
<dbReference type="SUPFAM" id="SSF48239">
    <property type="entry name" value="Terpenoid cyclases/Protein prenyltransferases"/>
    <property type="match status" value="2"/>
</dbReference>
<dbReference type="SFLD" id="SFLDG01019">
    <property type="entry name" value="Terpene_Cyclase_Like_1_C_Termi"/>
    <property type="match status" value="1"/>
</dbReference>
<feature type="domain" description="Terpene synthase N-terminal" evidence="4">
    <location>
        <begin position="509"/>
        <end position="579"/>
    </location>
</feature>
<dbReference type="PANTHER" id="PTHR31225:SF221">
    <property type="entry name" value="(-)-GERMACRENE D SYNTHASE"/>
    <property type="match status" value="1"/>
</dbReference>
<dbReference type="InterPro" id="IPR050148">
    <property type="entry name" value="Terpene_synthase-like"/>
</dbReference>
<dbReference type="InterPro" id="IPR008930">
    <property type="entry name" value="Terpenoid_cyclase/PrenylTrfase"/>
</dbReference>
<dbReference type="AlphaFoldDB" id="A0A834YN92"/>